<dbReference type="CTD" id="20242507"/>
<evidence type="ECO:0000313" key="2">
    <source>
        <dbReference type="Proteomes" id="UP000030746"/>
    </source>
</evidence>
<dbReference type="KEGG" id="lgi:LOTGIDRAFT_173750"/>
<dbReference type="OMA" id="ISKTHIN"/>
<accession>V4APX3</accession>
<reference evidence="1 2" key="1">
    <citation type="journal article" date="2013" name="Nature">
        <title>Insights into bilaterian evolution from three spiralian genomes.</title>
        <authorList>
            <person name="Simakov O."/>
            <person name="Marletaz F."/>
            <person name="Cho S.J."/>
            <person name="Edsinger-Gonzales E."/>
            <person name="Havlak P."/>
            <person name="Hellsten U."/>
            <person name="Kuo D.H."/>
            <person name="Larsson T."/>
            <person name="Lv J."/>
            <person name="Arendt D."/>
            <person name="Savage R."/>
            <person name="Osoegawa K."/>
            <person name="de Jong P."/>
            <person name="Grimwood J."/>
            <person name="Chapman J.A."/>
            <person name="Shapiro H."/>
            <person name="Aerts A."/>
            <person name="Otillar R.P."/>
            <person name="Terry A.Y."/>
            <person name="Boore J.L."/>
            <person name="Grigoriev I.V."/>
            <person name="Lindberg D.R."/>
            <person name="Seaver E.C."/>
            <person name="Weisblat D.A."/>
            <person name="Putnam N.H."/>
            <person name="Rokhsar D.S."/>
        </authorList>
    </citation>
    <scope>NUCLEOTIDE SEQUENCE [LARGE SCALE GENOMIC DNA]</scope>
</reference>
<dbReference type="AlphaFoldDB" id="V4APX3"/>
<dbReference type="InterPro" id="IPR036691">
    <property type="entry name" value="Endo/exonu/phosph_ase_sf"/>
</dbReference>
<proteinExistence type="predicted"/>
<dbReference type="SUPFAM" id="SSF56219">
    <property type="entry name" value="DNase I-like"/>
    <property type="match status" value="1"/>
</dbReference>
<protein>
    <recommendedName>
        <fullName evidence="3">Endonuclease/exonuclease/phosphatase domain-containing protein</fullName>
    </recommendedName>
</protein>
<organism evidence="1 2">
    <name type="scientific">Lottia gigantea</name>
    <name type="common">Giant owl limpet</name>
    <dbReference type="NCBI Taxonomy" id="225164"/>
    <lineage>
        <taxon>Eukaryota</taxon>
        <taxon>Metazoa</taxon>
        <taxon>Spiralia</taxon>
        <taxon>Lophotrochozoa</taxon>
        <taxon>Mollusca</taxon>
        <taxon>Gastropoda</taxon>
        <taxon>Patellogastropoda</taxon>
        <taxon>Lottioidea</taxon>
        <taxon>Lottiidae</taxon>
        <taxon>Lottia</taxon>
    </lineage>
</organism>
<sequence>MFTTYCNISSVIILGDFNCALNVNRLTNINSRATKFSQFVEKLNVVSFCHHENRIGPNWTFKSSSNGPESLVDHIFVPYDIVDSVVDVKILTHNDYNLSDHLPVLASFNFDFHIVRSLQANPGKHAVSWSKAMEGNQIYDYTYKLSNSLWALDSGNIKTADEVDICLDAITTAIEEASKEFLPRKSFIKHLKPYWSVAVKYLHHNMRATRRSWITNEVDNKLFWSLIKSSKRGGQGDGGTCLEVNGELLNDPQSVLTGWASHFQSVFSNDDDPSFDRGFYTEVSNTVNCIREELGRSNPSDKLLTSTHEVCSNLKNNKCGDIDGINYEHLKYGGQLIHLNPVCAPYKVFITRLLEYRHGTSSTTTGFVPDVVRILEKYRLKNHLLTYFKNYIFPSKSVWKKIVRHQIKVIETERRIQSLNDDPELEMFNQIQPDVTPHSVFQIWRSKPTLRWKCQLFVKSCSLVKPSAKRTVLCEKCGQFFTCIISHGLLVCPLFHDPRIEFWESVTSF</sequence>
<evidence type="ECO:0008006" key="3">
    <source>
        <dbReference type="Google" id="ProtNLM"/>
    </source>
</evidence>
<gene>
    <name evidence="1" type="ORF">LOTGIDRAFT_173750</name>
</gene>
<dbReference type="Proteomes" id="UP000030746">
    <property type="component" value="Unassembled WGS sequence"/>
</dbReference>
<dbReference type="OrthoDB" id="7476844at2759"/>
<evidence type="ECO:0000313" key="1">
    <source>
        <dbReference type="EMBL" id="ESO99262.1"/>
    </source>
</evidence>
<dbReference type="HOGENOM" id="CLU_535632_0_0_1"/>
<dbReference type="EMBL" id="KB201038">
    <property type="protein sequence ID" value="ESO99262.1"/>
    <property type="molecule type" value="Genomic_DNA"/>
</dbReference>
<dbReference type="GO" id="GO:0003824">
    <property type="term" value="F:catalytic activity"/>
    <property type="evidence" value="ECO:0007669"/>
    <property type="project" value="InterPro"/>
</dbReference>
<name>V4APX3_LOTGI</name>
<dbReference type="Gene3D" id="3.60.10.10">
    <property type="entry name" value="Endonuclease/exonuclease/phosphatase"/>
    <property type="match status" value="1"/>
</dbReference>
<dbReference type="GeneID" id="20242507"/>
<keyword evidence="2" id="KW-1185">Reference proteome</keyword>
<dbReference type="RefSeq" id="XP_009050053.1">
    <property type="nucleotide sequence ID" value="XM_009051805.1"/>
</dbReference>